<gene>
    <name evidence="1" type="ORF">EV685_3324</name>
</gene>
<dbReference type="EMBL" id="SGWV01000011">
    <property type="protein sequence ID" value="RZS52135.1"/>
    <property type="molecule type" value="Genomic_DNA"/>
</dbReference>
<evidence type="ECO:0000313" key="1">
    <source>
        <dbReference type="EMBL" id="RZS52135.1"/>
    </source>
</evidence>
<keyword evidence="2" id="KW-1185">Reference proteome</keyword>
<proteinExistence type="predicted"/>
<dbReference type="AlphaFoldDB" id="A0A4Q7LCM0"/>
<dbReference type="RefSeq" id="WP_130483138.1">
    <property type="nucleotide sequence ID" value="NZ_SGWV01000011.1"/>
</dbReference>
<dbReference type="Proteomes" id="UP000293433">
    <property type="component" value="Unassembled WGS sequence"/>
</dbReference>
<organism evidence="1 2">
    <name type="scientific">Sphaerotilus mobilis</name>
    <dbReference type="NCBI Taxonomy" id="47994"/>
    <lineage>
        <taxon>Bacteria</taxon>
        <taxon>Pseudomonadati</taxon>
        <taxon>Pseudomonadota</taxon>
        <taxon>Betaproteobacteria</taxon>
        <taxon>Burkholderiales</taxon>
        <taxon>Sphaerotilaceae</taxon>
        <taxon>Sphaerotilus</taxon>
    </lineage>
</organism>
<protein>
    <submittedName>
        <fullName evidence="1">Uncharacterized protein</fullName>
    </submittedName>
</protein>
<sequence length="897" mass="91768">MSNSAYTIRVIKGGMTVSRLAVPPQAGGKGEAVTLPAQPGASYQLALTSSNQGPTKIRTRREGADLWISVDGTDPNQPDVVIRGYYDQPTPPTLLGLDAAGEVQTYRLADVSPLASLHGLTEGGPPPSDDGLYLGGKAAASLIDGLSDTALMWGGAAVGGLLIYQSVSGSGSDDTPPIDTIKAYADSPLATAPTVSTYEKAGVQGVTSSNLEAINSAVSTLKSSGIPDVDALRKVVTAYNKILAQADGIASADPAQEALVAADYATLGVKVHLLEKSELAIALLNDVVDVRTASFVDTIKELNDIVTAVDKVQETINGTSSTLTVADFGNLAVGAKEGSIAVTTANLPGVKSALLASKDAVGDARIDHVSEIQTIVTAYDKIIKFADGSATTSTGTLPTVQDYADVRADIGIAKGGVAGASATAADNALKLLGEVVGVKSATDVDSVDELVKIGAAIDHLMALAGMAAAPTSSPDLTIDDLKLLLGDKDMPSIDPAKLPKVWAAIAETVDNGSGVNTRTQIRNLVTDAVSGLSASEALEAIRVWTTTGGTPPSYKTYEAAGVAGVSSSNVDAINSAVQALEPVAVNSVDGINKVVQAYARILDKANGPLPDSTPDVDLTVNDYQAVGTALRSLETPRGLALLNDVIENRPQSAVDSVDAAGLNGIVASVERLIDTIDGGRLGLSLTVADYATLGMTDSAGNVVTASTANFNVAAIQSSLRAAPKTGDAAIDTIGELQAIVSGYEKILSYADGPSVTNQPAAGPQASDYVSVCADIGLAATGALGKDATLADNALRLLNESVGYRFAAGVDTVKEINDIAKAVDHVMALAALTNLDGYTRQLTGADLRLLGLSVSTDELGKKEQFEAFWTSVANTANTGYEVASLSQLQAFYNASLTI</sequence>
<dbReference type="OrthoDB" id="5481797at2"/>
<evidence type="ECO:0000313" key="2">
    <source>
        <dbReference type="Proteomes" id="UP000293433"/>
    </source>
</evidence>
<reference evidence="1 2" key="1">
    <citation type="submission" date="2019-02" db="EMBL/GenBank/DDBJ databases">
        <title>Genomic Encyclopedia of Type Strains, Phase IV (KMG-IV): sequencing the most valuable type-strain genomes for metagenomic binning, comparative biology and taxonomic classification.</title>
        <authorList>
            <person name="Goeker M."/>
        </authorList>
    </citation>
    <scope>NUCLEOTIDE SEQUENCE [LARGE SCALE GENOMIC DNA]</scope>
    <source>
        <strain evidence="1 2">DSM 10617</strain>
    </source>
</reference>
<accession>A0A4Q7LCM0</accession>
<comment type="caution">
    <text evidence="1">The sequence shown here is derived from an EMBL/GenBank/DDBJ whole genome shotgun (WGS) entry which is preliminary data.</text>
</comment>
<name>A0A4Q7LCM0_9BURK</name>